<dbReference type="PROSITE" id="PS00491">
    <property type="entry name" value="PROLINE_PEPTIDASE"/>
    <property type="match status" value="1"/>
</dbReference>
<dbReference type="InterPro" id="IPR036005">
    <property type="entry name" value="Creatinase/aminopeptidase-like"/>
</dbReference>
<keyword evidence="10" id="KW-1185">Reference proteome</keyword>
<dbReference type="InterPro" id="IPR000994">
    <property type="entry name" value="Pept_M24"/>
</dbReference>
<keyword evidence="4" id="KW-0378">Hydrolase</keyword>
<evidence type="ECO:0000313" key="9">
    <source>
        <dbReference type="EMBL" id="MBU9721129.1"/>
    </source>
</evidence>
<dbReference type="Proteomes" id="UP000790580">
    <property type="component" value="Unassembled WGS sequence"/>
</dbReference>
<evidence type="ECO:0000259" key="7">
    <source>
        <dbReference type="Pfam" id="PF00557"/>
    </source>
</evidence>
<dbReference type="InterPro" id="IPR050659">
    <property type="entry name" value="Peptidase_M24B"/>
</dbReference>
<protein>
    <submittedName>
        <fullName evidence="9">Xaa-Pro peptidase family protein</fullName>
    </submittedName>
</protein>
<keyword evidence="3 6" id="KW-0479">Metal-binding</keyword>
<dbReference type="RefSeq" id="WP_088076207.1">
    <property type="nucleotide sequence ID" value="NZ_JAHQCR010000030.1"/>
</dbReference>
<dbReference type="EMBL" id="JAHQCR010000030">
    <property type="protein sequence ID" value="MBU9721129.1"/>
    <property type="molecule type" value="Genomic_DNA"/>
</dbReference>
<dbReference type="PANTHER" id="PTHR46112">
    <property type="entry name" value="AMINOPEPTIDASE"/>
    <property type="match status" value="1"/>
</dbReference>
<accession>A0ABS6JRE0</accession>
<evidence type="ECO:0000259" key="8">
    <source>
        <dbReference type="Pfam" id="PF01321"/>
    </source>
</evidence>
<comment type="similarity">
    <text evidence="2 6">Belongs to the peptidase M24B family.</text>
</comment>
<evidence type="ECO:0000313" key="10">
    <source>
        <dbReference type="Proteomes" id="UP000790580"/>
    </source>
</evidence>
<comment type="caution">
    <text evidence="9">The sequence shown here is derived from an EMBL/GenBank/DDBJ whole genome shotgun (WGS) entry which is preliminary data.</text>
</comment>
<proteinExistence type="inferred from homology"/>
<evidence type="ECO:0000256" key="6">
    <source>
        <dbReference type="RuleBase" id="RU000590"/>
    </source>
</evidence>
<dbReference type="CDD" id="cd01092">
    <property type="entry name" value="APP-like"/>
    <property type="match status" value="1"/>
</dbReference>
<dbReference type="Gene3D" id="3.40.350.10">
    <property type="entry name" value="Creatinase/prolidase N-terminal domain"/>
    <property type="match status" value="1"/>
</dbReference>
<comment type="cofactor">
    <cofactor evidence="1">
        <name>Mn(2+)</name>
        <dbReference type="ChEBI" id="CHEBI:29035"/>
    </cofactor>
</comment>
<dbReference type="SUPFAM" id="SSF53092">
    <property type="entry name" value="Creatinase/prolidase N-terminal domain"/>
    <property type="match status" value="1"/>
</dbReference>
<dbReference type="InterPro" id="IPR001131">
    <property type="entry name" value="Peptidase_M24B_aminopep-P_CS"/>
</dbReference>
<evidence type="ECO:0000256" key="1">
    <source>
        <dbReference type="ARBA" id="ARBA00001936"/>
    </source>
</evidence>
<dbReference type="Gene3D" id="3.90.230.10">
    <property type="entry name" value="Creatinase/methionine aminopeptidase superfamily"/>
    <property type="match status" value="1"/>
</dbReference>
<dbReference type="Pfam" id="PF01321">
    <property type="entry name" value="Creatinase_N"/>
    <property type="match status" value="1"/>
</dbReference>
<dbReference type="Pfam" id="PF00557">
    <property type="entry name" value="Peptidase_M24"/>
    <property type="match status" value="1"/>
</dbReference>
<gene>
    <name evidence="9" type="ORF">KS407_06675</name>
</gene>
<dbReference type="PANTHER" id="PTHR46112:SF10">
    <property type="entry name" value="DIPEPTIDASE YKVY-RELATED"/>
    <property type="match status" value="1"/>
</dbReference>
<evidence type="ECO:0000256" key="5">
    <source>
        <dbReference type="ARBA" id="ARBA00023211"/>
    </source>
</evidence>
<feature type="domain" description="Peptidase M24" evidence="7">
    <location>
        <begin position="147"/>
        <end position="349"/>
    </location>
</feature>
<evidence type="ECO:0000256" key="2">
    <source>
        <dbReference type="ARBA" id="ARBA00008766"/>
    </source>
</evidence>
<name>A0ABS6JRE0_9BACI</name>
<dbReference type="InterPro" id="IPR029149">
    <property type="entry name" value="Creatin/AminoP/Spt16_N"/>
</dbReference>
<keyword evidence="5" id="KW-0464">Manganese</keyword>
<feature type="domain" description="Creatinase N-terminal" evidence="8">
    <location>
        <begin position="6"/>
        <end position="139"/>
    </location>
</feature>
<evidence type="ECO:0000256" key="4">
    <source>
        <dbReference type="ARBA" id="ARBA00022801"/>
    </source>
</evidence>
<sequence length="366" mass="41186">MLLEKRMSKLKQWMKDSDIDIIMCQTRANVFYYSGFDTDPHERLVAIFIPQNDQPFMVCPGMEVNQVQSIFSTGEIIGYTDTENPWEKINNALRSRNLSPNKMAIEKLLSWERVKYLTQICPLTELIEVDEVVLNSRLIKSDDEIRNLREAAKLADYGIQVGIGALKEGITELEVLATIEFELKKAGIREMSFSTMVLFGEKGGDPHGNPGDRKLKKGDSVLFDLGVVWQGYCSDITRTVFFDHVTDHDKNIYEAVLQAQQAALNECEPGNPISNLDKAARGFFKGVGLDGYFPHRIGHGLGIEVHEFPSLNETNDEPLQAGITLTIEPGLYIPNKVGVRIEDDVLITEDGYETLTKFPKELTIVP</sequence>
<dbReference type="InterPro" id="IPR000587">
    <property type="entry name" value="Creatinase_N"/>
</dbReference>
<evidence type="ECO:0000256" key="3">
    <source>
        <dbReference type="ARBA" id="ARBA00022723"/>
    </source>
</evidence>
<reference evidence="9 10" key="1">
    <citation type="submission" date="2021-06" db="EMBL/GenBank/DDBJ databases">
        <title>Bacillus sp. RD4P76, an endophyte from a halophyte.</title>
        <authorList>
            <person name="Sun J.-Q."/>
        </authorList>
    </citation>
    <scope>NUCLEOTIDE SEQUENCE [LARGE SCALE GENOMIC DNA]</scope>
    <source>
        <strain evidence="9 10">JCM 17098</strain>
    </source>
</reference>
<dbReference type="SUPFAM" id="SSF55920">
    <property type="entry name" value="Creatinase/aminopeptidase"/>
    <property type="match status" value="1"/>
</dbReference>
<organism evidence="9 10">
    <name type="scientific">Evansella alkalicola</name>
    <dbReference type="NCBI Taxonomy" id="745819"/>
    <lineage>
        <taxon>Bacteria</taxon>
        <taxon>Bacillati</taxon>
        <taxon>Bacillota</taxon>
        <taxon>Bacilli</taxon>
        <taxon>Bacillales</taxon>
        <taxon>Bacillaceae</taxon>
        <taxon>Evansella</taxon>
    </lineage>
</organism>